<name>A0A0J8QXA4_COCIT</name>
<accession>A0A0J8QXA4</accession>
<dbReference type="STRING" id="454286.A0A0J8QXA4"/>
<protein>
    <submittedName>
        <fullName evidence="2">Uncharacterized protein</fullName>
    </submittedName>
</protein>
<feature type="signal peptide" evidence="1">
    <location>
        <begin position="1"/>
        <end position="18"/>
    </location>
</feature>
<keyword evidence="1" id="KW-0732">Signal</keyword>
<evidence type="ECO:0000313" key="2">
    <source>
        <dbReference type="EMBL" id="KMU77534.1"/>
    </source>
</evidence>
<organism evidence="2 3">
    <name type="scientific">Coccidioides immitis RMSCC 3703</name>
    <dbReference type="NCBI Taxonomy" id="454286"/>
    <lineage>
        <taxon>Eukaryota</taxon>
        <taxon>Fungi</taxon>
        <taxon>Dikarya</taxon>
        <taxon>Ascomycota</taxon>
        <taxon>Pezizomycotina</taxon>
        <taxon>Eurotiomycetes</taxon>
        <taxon>Eurotiomycetidae</taxon>
        <taxon>Onygenales</taxon>
        <taxon>Onygenaceae</taxon>
        <taxon>Coccidioides</taxon>
    </lineage>
</organism>
<feature type="chain" id="PRO_5005307756" evidence="1">
    <location>
        <begin position="19"/>
        <end position="110"/>
    </location>
</feature>
<evidence type="ECO:0000313" key="3">
    <source>
        <dbReference type="Proteomes" id="UP000054559"/>
    </source>
</evidence>
<reference evidence="3" key="1">
    <citation type="journal article" date="2010" name="Genome Res.">
        <title>Population genomic sequencing of Coccidioides fungi reveals recent hybridization and transposon control.</title>
        <authorList>
            <person name="Neafsey D.E."/>
            <person name="Barker B.M."/>
            <person name="Sharpton T.J."/>
            <person name="Stajich J.E."/>
            <person name="Park D.J."/>
            <person name="Whiston E."/>
            <person name="Hung C.-Y."/>
            <person name="McMahan C."/>
            <person name="White J."/>
            <person name="Sykes S."/>
            <person name="Heiman D."/>
            <person name="Young S."/>
            <person name="Zeng Q."/>
            <person name="Abouelleil A."/>
            <person name="Aftuck L."/>
            <person name="Bessette D."/>
            <person name="Brown A."/>
            <person name="FitzGerald M."/>
            <person name="Lui A."/>
            <person name="Macdonald J.P."/>
            <person name="Priest M."/>
            <person name="Orbach M.J."/>
            <person name="Galgiani J.N."/>
            <person name="Kirkland T.N."/>
            <person name="Cole G.T."/>
            <person name="Birren B.W."/>
            <person name="Henn M.R."/>
            <person name="Taylor J.W."/>
            <person name="Rounsley S.D."/>
        </authorList>
    </citation>
    <scope>NUCLEOTIDE SEQUENCE [LARGE SCALE GENOMIC DNA]</scope>
    <source>
        <strain evidence="3">RMSCC 3703</strain>
    </source>
</reference>
<dbReference type="Proteomes" id="UP000054559">
    <property type="component" value="Unassembled WGS sequence"/>
</dbReference>
<evidence type="ECO:0000256" key="1">
    <source>
        <dbReference type="SAM" id="SignalP"/>
    </source>
</evidence>
<sequence length="110" mass="12266">MRAAKVTLLAALAQLAAASYELMDDYNPSNFFDKFEFFSASDLASPDAYGGGAEGRDPSNGYVAYQGKEAALSSNLAPETREFYPYWIRFHRYCYRSRAEECSSGDESEI</sequence>
<dbReference type="Gene3D" id="2.60.120.200">
    <property type="match status" value="1"/>
</dbReference>
<gene>
    <name evidence="2" type="ORF">CISG_01292</name>
</gene>
<dbReference type="EMBL" id="DS268121">
    <property type="protein sequence ID" value="KMU77534.1"/>
    <property type="molecule type" value="Genomic_DNA"/>
</dbReference>
<proteinExistence type="predicted"/>
<dbReference type="AlphaFoldDB" id="A0A0J8QXA4"/>